<dbReference type="RefSeq" id="WP_118380609.1">
    <property type="nucleotide sequence ID" value="NZ_CABJFJ010000003.1"/>
</dbReference>
<evidence type="ECO:0000313" key="1">
    <source>
        <dbReference type="EMBL" id="RHC66955.1"/>
    </source>
</evidence>
<reference evidence="1 2" key="1">
    <citation type="submission" date="2018-08" db="EMBL/GenBank/DDBJ databases">
        <title>A genome reference for cultivated species of the human gut microbiota.</title>
        <authorList>
            <person name="Zou Y."/>
            <person name="Xue W."/>
            <person name="Luo G."/>
        </authorList>
    </citation>
    <scope>NUCLEOTIDE SEQUENCE [LARGE SCALE GENOMIC DNA]</scope>
    <source>
        <strain evidence="1 2">AM34-3LB</strain>
    </source>
</reference>
<gene>
    <name evidence="1" type="ORF">DW833_03705</name>
</gene>
<sequence length="160" mass="17560">MAKMSVQGLDEYALRLSNLSKNTGQIVRQAVYEGAGVVADSIKSGLRQIPVDNGRGTEDRKLHGITNRQKADLIDAFGLAPIENRDDYIQTKAGFSGYGKTKSKKYPNGLPNALLMRSVESGTSFRQKTPVVRKAVNRSRKAAVQAMGDKIDELCKEDMK</sequence>
<dbReference type="EMBL" id="QSID01000003">
    <property type="protein sequence ID" value="RHC66955.1"/>
    <property type="molecule type" value="Genomic_DNA"/>
</dbReference>
<evidence type="ECO:0000313" key="2">
    <source>
        <dbReference type="Proteomes" id="UP000284621"/>
    </source>
</evidence>
<dbReference type="InterPro" id="IPR010064">
    <property type="entry name" value="HK97-gp10_tail"/>
</dbReference>
<organism evidence="1 2">
    <name type="scientific">Anaerobutyricum hallii</name>
    <dbReference type="NCBI Taxonomy" id="39488"/>
    <lineage>
        <taxon>Bacteria</taxon>
        <taxon>Bacillati</taxon>
        <taxon>Bacillota</taxon>
        <taxon>Clostridia</taxon>
        <taxon>Lachnospirales</taxon>
        <taxon>Lachnospiraceae</taxon>
        <taxon>Anaerobutyricum</taxon>
    </lineage>
</organism>
<proteinExistence type="predicted"/>
<dbReference type="Proteomes" id="UP000284621">
    <property type="component" value="Unassembled WGS sequence"/>
</dbReference>
<accession>A0A414B838</accession>
<keyword evidence="2" id="KW-1185">Reference proteome</keyword>
<dbReference type="AlphaFoldDB" id="A0A414B838"/>
<comment type="caution">
    <text evidence="1">The sequence shown here is derived from an EMBL/GenBank/DDBJ whole genome shotgun (WGS) entry which is preliminary data.</text>
</comment>
<protein>
    <recommendedName>
        <fullName evidence="3">HK97 gp10 family phage protein</fullName>
    </recommendedName>
</protein>
<dbReference type="NCBIfam" id="TIGR01725">
    <property type="entry name" value="phge_HK97_gp10"/>
    <property type="match status" value="1"/>
</dbReference>
<name>A0A414B838_9FIRM</name>
<evidence type="ECO:0008006" key="3">
    <source>
        <dbReference type="Google" id="ProtNLM"/>
    </source>
</evidence>